<organism evidence="1 2">
    <name type="scientific">Rangifer tarandus platyrhynchus</name>
    <name type="common">Svalbard reindeer</name>
    <dbReference type="NCBI Taxonomy" id="3082113"/>
    <lineage>
        <taxon>Eukaryota</taxon>
        <taxon>Metazoa</taxon>
        <taxon>Chordata</taxon>
        <taxon>Craniata</taxon>
        <taxon>Vertebrata</taxon>
        <taxon>Euteleostomi</taxon>
        <taxon>Mammalia</taxon>
        <taxon>Eutheria</taxon>
        <taxon>Laurasiatheria</taxon>
        <taxon>Artiodactyla</taxon>
        <taxon>Ruminantia</taxon>
        <taxon>Pecora</taxon>
        <taxon>Cervidae</taxon>
        <taxon>Odocoileinae</taxon>
        <taxon>Rangifer</taxon>
    </lineage>
</organism>
<evidence type="ECO:0000313" key="2">
    <source>
        <dbReference type="Proteomes" id="UP001162501"/>
    </source>
</evidence>
<protein>
    <submittedName>
        <fullName evidence="1">Uncharacterized protein</fullName>
    </submittedName>
</protein>
<gene>
    <name evidence="1" type="ORF">MRATA1EN3_LOCUS16533</name>
</gene>
<proteinExistence type="predicted"/>
<reference evidence="1" key="1">
    <citation type="submission" date="2023-05" db="EMBL/GenBank/DDBJ databases">
        <authorList>
            <consortium name="ELIXIR-Norway"/>
        </authorList>
    </citation>
    <scope>NUCLEOTIDE SEQUENCE</scope>
</reference>
<name>A0ACB0EX69_RANTA</name>
<evidence type="ECO:0000313" key="1">
    <source>
        <dbReference type="EMBL" id="CAI9705320.1"/>
    </source>
</evidence>
<dbReference type="Proteomes" id="UP001162501">
    <property type="component" value="Chromosome 28"/>
</dbReference>
<sequence>MCGSLLWAQQECEIPNSKLLLRPGSEEPASNSMPGASPGPAGVHSYLFPPVLRAALPKEVSPALSSPTPRRQRPPSPRRPFDPETKLL</sequence>
<dbReference type="EMBL" id="OX596112">
    <property type="protein sequence ID" value="CAI9705320.1"/>
    <property type="molecule type" value="Genomic_DNA"/>
</dbReference>
<accession>A0ACB0EX69</accession>